<feature type="compositionally biased region" description="Polar residues" evidence="1">
    <location>
        <begin position="163"/>
        <end position="179"/>
    </location>
</feature>
<feature type="region of interest" description="Disordered" evidence="1">
    <location>
        <begin position="1"/>
        <end position="22"/>
    </location>
</feature>
<dbReference type="AlphaFoldDB" id="A0A5A7U314"/>
<evidence type="ECO:0000313" key="3">
    <source>
        <dbReference type="Proteomes" id="UP000321393"/>
    </source>
</evidence>
<evidence type="ECO:0000313" key="2">
    <source>
        <dbReference type="EMBL" id="KAA0048616.1"/>
    </source>
</evidence>
<dbReference type="EMBL" id="SSTE01012822">
    <property type="protein sequence ID" value="KAA0048616.1"/>
    <property type="molecule type" value="Genomic_DNA"/>
</dbReference>
<evidence type="ECO:0000256" key="1">
    <source>
        <dbReference type="SAM" id="MobiDB-lite"/>
    </source>
</evidence>
<feature type="region of interest" description="Disordered" evidence="1">
    <location>
        <begin position="115"/>
        <end position="179"/>
    </location>
</feature>
<organism evidence="2 3">
    <name type="scientific">Cucumis melo var. makuwa</name>
    <name type="common">Oriental melon</name>
    <dbReference type="NCBI Taxonomy" id="1194695"/>
    <lineage>
        <taxon>Eukaryota</taxon>
        <taxon>Viridiplantae</taxon>
        <taxon>Streptophyta</taxon>
        <taxon>Embryophyta</taxon>
        <taxon>Tracheophyta</taxon>
        <taxon>Spermatophyta</taxon>
        <taxon>Magnoliopsida</taxon>
        <taxon>eudicotyledons</taxon>
        <taxon>Gunneridae</taxon>
        <taxon>Pentapetalae</taxon>
        <taxon>rosids</taxon>
        <taxon>fabids</taxon>
        <taxon>Cucurbitales</taxon>
        <taxon>Cucurbitaceae</taxon>
        <taxon>Benincaseae</taxon>
        <taxon>Cucumis</taxon>
    </lineage>
</organism>
<dbReference type="Proteomes" id="UP000321393">
    <property type="component" value="Unassembled WGS sequence"/>
</dbReference>
<gene>
    <name evidence="2" type="ORF">E6C27_scaffold61G002780</name>
</gene>
<name>A0A5A7U314_CUCMM</name>
<reference evidence="2 3" key="1">
    <citation type="submission" date="2019-08" db="EMBL/GenBank/DDBJ databases">
        <title>Draft genome sequences of two oriental melons (Cucumis melo L. var makuwa).</title>
        <authorList>
            <person name="Kwon S.-Y."/>
        </authorList>
    </citation>
    <scope>NUCLEOTIDE SEQUENCE [LARGE SCALE GENOMIC DNA]</scope>
    <source>
        <strain evidence="3">cv. SW 3</strain>
        <tissue evidence="2">Leaf</tissue>
    </source>
</reference>
<sequence length="179" mass="18780">MPCPTGSPVWHGYRYDSSDSTGSLQPDYLSVSSGYATDQFVLGVPLGHRRPDFVSTGAHVARVRNVPVIGGRDKSKGKLASDQKKRCRHVEVHVKGVVGEAEELDVPSQRSNLLCRQPTLTHRHPGGSRRNGAALSGHATGCSSPFPRGPADPGRPCSGLDRPSSSPCGSSAQAGSTVG</sequence>
<accession>A0A5A7U314</accession>
<protein>
    <submittedName>
        <fullName evidence="2">Uncharacterized protein</fullName>
    </submittedName>
</protein>
<comment type="caution">
    <text evidence="2">The sequence shown here is derived from an EMBL/GenBank/DDBJ whole genome shotgun (WGS) entry which is preliminary data.</text>
</comment>
<proteinExistence type="predicted"/>